<dbReference type="InterPro" id="IPR041589">
    <property type="entry name" value="DNAH3_AAA_lid_1"/>
</dbReference>
<dbReference type="Pfam" id="PF12781">
    <property type="entry name" value="AAA_9"/>
    <property type="match status" value="1"/>
</dbReference>
<keyword evidence="13" id="KW-0966">Cell projection</keyword>
<dbReference type="SUPFAM" id="SSF52540">
    <property type="entry name" value="P-loop containing nucleoside triphosphate hydrolases"/>
    <property type="match status" value="4"/>
</dbReference>
<keyword evidence="11" id="KW-0505">Motor protein</keyword>
<dbReference type="InterPro" id="IPR043160">
    <property type="entry name" value="Dynein_C_barrel"/>
</dbReference>
<organism evidence="16 17">
    <name type="scientific">Polyplax serrata</name>
    <name type="common">Common mouse louse</name>
    <dbReference type="NCBI Taxonomy" id="468196"/>
    <lineage>
        <taxon>Eukaryota</taxon>
        <taxon>Metazoa</taxon>
        <taxon>Ecdysozoa</taxon>
        <taxon>Arthropoda</taxon>
        <taxon>Hexapoda</taxon>
        <taxon>Insecta</taxon>
        <taxon>Pterygota</taxon>
        <taxon>Neoptera</taxon>
        <taxon>Paraneoptera</taxon>
        <taxon>Psocodea</taxon>
        <taxon>Troctomorpha</taxon>
        <taxon>Phthiraptera</taxon>
        <taxon>Anoplura</taxon>
        <taxon>Polyplacidae</taxon>
        <taxon>Polyplax</taxon>
    </lineage>
</organism>
<dbReference type="InterPro" id="IPR042222">
    <property type="entry name" value="Dynein_2_N"/>
</dbReference>
<dbReference type="InterPro" id="IPR041228">
    <property type="entry name" value="Dynein_C"/>
</dbReference>
<evidence type="ECO:0000256" key="9">
    <source>
        <dbReference type="ARBA" id="ARBA00023054"/>
    </source>
</evidence>
<evidence type="ECO:0000256" key="6">
    <source>
        <dbReference type="ARBA" id="ARBA00022741"/>
    </source>
</evidence>
<evidence type="ECO:0000256" key="8">
    <source>
        <dbReference type="ARBA" id="ARBA00023017"/>
    </source>
</evidence>
<dbReference type="InterPro" id="IPR042219">
    <property type="entry name" value="AAA_lid_11_sf"/>
</dbReference>
<dbReference type="PANTHER" id="PTHR46532:SF4">
    <property type="entry name" value="AAA+ ATPASE DOMAIN-CONTAINING PROTEIN"/>
    <property type="match status" value="1"/>
</dbReference>
<accession>A0ABR1AG00</accession>
<dbReference type="InterPro" id="IPR042228">
    <property type="entry name" value="Dynein_linker_3"/>
</dbReference>
<keyword evidence="17" id="KW-1185">Reference proteome</keyword>
<dbReference type="InterPro" id="IPR003593">
    <property type="entry name" value="AAA+_ATPase"/>
</dbReference>
<dbReference type="Gene3D" id="1.10.287.2620">
    <property type="match status" value="1"/>
</dbReference>
<evidence type="ECO:0000313" key="16">
    <source>
        <dbReference type="EMBL" id="KAK6618884.1"/>
    </source>
</evidence>
<dbReference type="InterPro" id="IPR024743">
    <property type="entry name" value="Dynein_HC_stalk"/>
</dbReference>
<feature type="coiled-coil region" evidence="14">
    <location>
        <begin position="2204"/>
        <end position="2238"/>
    </location>
</feature>
<feature type="domain" description="AAA+ ATPase" evidence="15">
    <location>
        <begin position="1359"/>
        <end position="1507"/>
    </location>
</feature>
<dbReference type="Pfam" id="PF17852">
    <property type="entry name" value="Dynein_AAA_lid"/>
    <property type="match status" value="1"/>
</dbReference>
<dbReference type="Pfam" id="PF03028">
    <property type="entry name" value="Dynein_heavy"/>
    <property type="match status" value="1"/>
</dbReference>
<dbReference type="Gene3D" id="3.20.180.20">
    <property type="entry name" value="Dynein heavy chain, N-terminal domain 2"/>
    <property type="match status" value="1"/>
</dbReference>
<dbReference type="Proteomes" id="UP001359485">
    <property type="component" value="Unassembled WGS sequence"/>
</dbReference>
<dbReference type="Pfam" id="PF17857">
    <property type="entry name" value="AAA_lid_1"/>
    <property type="match status" value="1"/>
</dbReference>
<dbReference type="InterPro" id="IPR043157">
    <property type="entry name" value="Dynein_AAA1S"/>
</dbReference>
<dbReference type="InterPro" id="IPR035706">
    <property type="entry name" value="AAA_9"/>
</dbReference>
<evidence type="ECO:0000256" key="7">
    <source>
        <dbReference type="ARBA" id="ARBA00022840"/>
    </source>
</evidence>
<sequence>MQAYGLKLKSIVDFIKDRNNVLLRAINDLDDVRLAMNCLDQIRENFIRIDMALGLIEETYALFTKFNVTIPKEEQEKVDSLRYNFDLMIETSKKVQKNLVDVQEPFKRELVKEIQKFTTDIDVFDRDFDNSGPLVPGLPAREASDRVTLFQMRFDDLWERFERYASGEKLFGLPLSEYPTLFERKKQMNLLSKLYSLYVQVMRSIDGYNDLLWADVNIDVINSELTEFQNRCRKLPKGMKDWPAFLDLKKKIDDFNETCPLLEMMANKAMKDRHWGRLSKLTGYEFEIESETFSLKNVMEAPLLKYKDDVEDICISAIKERDIEAKLKQVIADWSVVELSFANFKTRGELLLKGQETGEIIALLEDSLMVLSSLLSNRYNAFFKKDIQLWVWKLSTTSEILETWMMVQNLWVYLEAVFVGGDIAKQLPAESKRFAAIDKSWVRIMYRARDLALVVEVCVGDETMLQMLPHLLEQLESCQKSLTGYLESKRLLFPRFFFVSDPALLEILGQASDSHTIQNHLLSVFENVFLVEFDEKVYDRIIAIMSREMEKIPLEKEVMAVGGVEYWLGNLLKLALQSLNVVIGQASAAVKESDFQILDFLDKFPAQVGLLGIQFIWTRDAELALNKSKIDKTIMKETNLQFLALLNLLIDQTTKDLTKFARVKYETLVTIHVHQRDIFDDLVRLRIRSINDFEWLKQARFYWVDEDEECVVRITDVDFVYQNEFLGCTERLVITPLTDRCYITLAQSIGMNMGGAPAGPAGTGKTETTKDMAKALGKYCVVFNCSDQMDFRGLGRIYKGLAQSGSWGCFDEFNRIELPVLSVAAQQINIVFTARKERKAFFVFSDGDVVSLNMEFGIFITMNPGYAGRQELPENLKIMFRTVAMMVPDRQIIMRVKLASCGFKENVPLSKKFYTLYKLCEEQLSKQVHYDFGLRNILSVLRTLGAQKRQHPGDSEEMTVMRVLRDMNVSKLVDEDEPLFISLIEDLFPGIKLSTSSYKDLQRAIAMVCNQMMLVNHPPWNLKLIQLYETSLVRHGLMTLGPTGAGKTKCIHALMRAFTETGRPHKEMRMNPKAITAPQMFGRLDVSTNDWTDGIFSTLWRRSLKVKKTDNTWIVLDGPVDAVWIENLNSVLDDNKTLTLANGDRIVMAPNSKLVFEPDNVDNASPATVSRMGMVFMSASVLNWQPILEGWLKKRPDQEANVLRNLFQRIYADAHTFVQSKLVAKMAILEAIYIRQCCDILEGLIDTTDDPRVLPDYHIERLFLFTLMWSLGAVLELGEREKMENFVLSHESKLKWPKLQGGDSIFEFLVNEDGFWEHWAERVIDYVYPDDSVPEYSSILVPNVDNVRTGFLIDIISRQNKAVLLIGEQGTAKTVMIKSYMAKYNPEYHLSKSFNFSSATTPNMFQRIIESYVDKRVGTTYGPPNGRKMTVFVDDINMPVVNEWGDQVTNEIVRQLMEMKGFYSLEKPGEFSTIVDIQFLAAMIHPGGGRNDIPPRLKRQFCIFNCTLPSNRSMDKIFSVIGEGYFCSTRFKPEIVEFLPRLIPLTRITWQLTKNKMLPTPAKFHYVFNLRDLSRIWQGILYIQDPELPSVVVLLKLWQHECKRVISDRFTTPEDQKWFHNTLRKVAEAELGEDFKYYNDDETYFVDFLRDPPEPTGEEGEDTALEAPKVYEEIPSWEGVIERLFMYMEGYNEVVRGAKLDMVFFQDAIMHIIIISRVIETPRGSQMLVGVGGSGKQSLTKLASFISGYKMHQITLTRSYSVSNFQDDLKYLYRVSGLEGHGITFIFTDNDIKDEAFLEFLNNVLSAGEVANLFAKDELDEITNDLVPIMKKKDPKRLPTQDNLYDFFISRARNNLHMVLCFSPVGGKFRSRAMKFPGLISGVTIDWFQKWPKDALIAVSNHFLQHFNVVCTPEVKEELIINMAYVHDNVNDICHLYYDRYRRQTHVTPKSFLSFLDGYKKIYVDRLDLINLMAKRMSMGLTKLVEAAASVDVLRKELEVKEKEIAVASAQAEEVLTEVTKSQVAAAKVKAEVQTVKEKAEALVSVIARETAVAEGKLEAARPALEAAEMALQTIKAADIATVRKLGKPPYLITVIMDVVLILFQKKLIPVVADMDKNFMITSWQESLKVMADSKFLSNLQNFPKDRINAEVIDLMKPYLEFQEYTYEKAKSACGNVAGLIRWTIAMSEFYQVNKEVLPLKANLAIMQAKLAGARKELKEAQDLLDAKQRELDSVQVLFDTAMAKKQAVLDDAAKCKAKMDAASSLINGLAGERIRWTEQLAQFKSETERLVGDVLILTGFLSYCGPFNQDFRLLIQKSWFDDLAKRKIPVTANLSITDNLTDSATIGEWNLQGLPNDELSIQNGIIVTKAPRYPLLIDPQSQGKAWIKNKEKDNDFVVTVLSHKYFRTYLEDSISLGRALLIEDVAEELDPSLDNVLEKNFIKVGSSLKVKIGDKEVDVHKDFRLYITTKLPNPSYSPEISARTSIIDFTVTMKGLEDQLLGRVIVTEKKELEIERTNLIQGVTANIRKMKELEANLLHKLSTVEGSLVDDESVITVLNVSKDTAADVKIKLQVAAETEIKINAAREEFRPVATRGSVLYFLITDMSMVNCMYQTSLVQFLERFDLSLARSEKSMITSKRIHYINEYLTFEIFKYKSRGLYEAHKFMFVLLMTFKIDLQREAITYEEFQTLIKGGAALDLNSVTPKPCKWITDNTWLNLVQLSNLRQFQYLLGQVGNNEKNWKLWFDKEAPEEEVIPDGYQSLDVFKRLLMIRSWCPDRVIYQSRKYIAHSMGSKYAEPVIMNYETIFEESRPNTPLICFLSMGSDPTPNIETLAKRNMFQCRSISMGQGQEIHARKLMAKSMSEGGWVLLQNCHLGLDYMSELFLVITEAESIHEDFRVWITTEVHPLFPISLLQISLQFTNEPPQGVRAGLKRTYSGMTQDFLDYTDAPQYLYMLYAVSFLHTVVQERRKFGPLGWNIPYEFNSADWLASVMFCQNHLEALNKDQSISWTTVRYMLGEVQYGGRVTDDYDKRLLNTFAKVWFSEAMFGDNFVFYKNYPIVRFKYLQQYLDYIDDMSQVDPPQVYGLHSNANITYLSNTARTMLDTILQIQPKESSGTGGETREQAVSRQAKDMLSKLPKDYDPFETKERLRIMGILSPMNIFLRQEIDRMQKVISVVRKTLKELLLAIEGTIIMNDTLRDALDNIYDARIPKGWLRGSWSSSSIGFWFTELLERDIQFRTWLMGGRPILFWMTGFFNPQGFLTAMRQEVARAHKGWALDSVILHNDVLKLMREEVRAPPAEGVYVHGLYIEGAGWDKRNAKLIESAPKVLTLLMPVLHIYAINTNEIKRDPKIGLYQCPVYKKPNRTDLTYITPVWLNTSKPPEHWVLRGVALLCDVK</sequence>
<dbReference type="Gene3D" id="6.10.140.1060">
    <property type="match status" value="1"/>
</dbReference>
<name>A0ABR1AG00_POLSC</name>
<dbReference type="EMBL" id="JAWJWF010000049">
    <property type="protein sequence ID" value="KAK6618884.1"/>
    <property type="molecule type" value="Genomic_DNA"/>
</dbReference>
<evidence type="ECO:0000313" key="17">
    <source>
        <dbReference type="Proteomes" id="UP001359485"/>
    </source>
</evidence>
<proteinExistence type="inferred from homology"/>
<dbReference type="Gene3D" id="1.20.140.100">
    <property type="entry name" value="Dynein heavy chain, N-terminal domain 2"/>
    <property type="match status" value="1"/>
</dbReference>
<keyword evidence="9 14" id="KW-0175">Coiled coil</keyword>
<dbReference type="InterPro" id="IPR024317">
    <property type="entry name" value="Dynein_heavy_chain_D4_dom"/>
</dbReference>
<feature type="coiled-coil region" evidence="14">
    <location>
        <begin position="1984"/>
        <end position="2018"/>
    </location>
</feature>
<gene>
    <name evidence="16" type="primary">DNAH8</name>
    <name evidence="16" type="ORF">RUM44_003265</name>
</gene>
<keyword evidence="7" id="KW-0067">ATP-binding</keyword>
<evidence type="ECO:0000256" key="2">
    <source>
        <dbReference type="ARBA" id="ARBA00008887"/>
    </source>
</evidence>
<dbReference type="InterPro" id="IPR027417">
    <property type="entry name" value="P-loop_NTPase"/>
</dbReference>
<dbReference type="Pfam" id="PF18198">
    <property type="entry name" value="AAA_lid_11"/>
    <property type="match status" value="1"/>
</dbReference>
<dbReference type="InterPro" id="IPR035699">
    <property type="entry name" value="AAA_6"/>
</dbReference>
<feature type="domain" description="AAA+ ATPase" evidence="15">
    <location>
        <begin position="1035"/>
        <end position="1188"/>
    </location>
</feature>
<keyword evidence="8" id="KW-0243">Dynein</keyword>
<dbReference type="Gene3D" id="1.20.920.20">
    <property type="match status" value="1"/>
</dbReference>
<comment type="subcellular location">
    <subcellularLocation>
        <location evidence="1">Cytoplasm</location>
        <location evidence="1">Cytoskeleton</location>
        <location evidence="1">Cilium axoneme</location>
    </subcellularLocation>
</comment>
<evidence type="ECO:0000256" key="3">
    <source>
        <dbReference type="ARBA" id="ARBA00022490"/>
    </source>
</evidence>
<evidence type="ECO:0000256" key="4">
    <source>
        <dbReference type="ARBA" id="ARBA00022701"/>
    </source>
</evidence>
<dbReference type="Gene3D" id="1.10.8.1220">
    <property type="match status" value="1"/>
</dbReference>
<protein>
    <submittedName>
        <fullName evidence="16">Dynein heavy chain 8, axonemal</fullName>
    </submittedName>
</protein>
<evidence type="ECO:0000256" key="5">
    <source>
        <dbReference type="ARBA" id="ARBA00022737"/>
    </source>
</evidence>
<evidence type="ECO:0000256" key="13">
    <source>
        <dbReference type="ARBA" id="ARBA00023273"/>
    </source>
</evidence>
<dbReference type="Pfam" id="PF12775">
    <property type="entry name" value="AAA_7"/>
    <property type="match status" value="1"/>
</dbReference>
<evidence type="ECO:0000256" key="10">
    <source>
        <dbReference type="ARBA" id="ARBA00023069"/>
    </source>
</evidence>
<dbReference type="Pfam" id="PF12777">
    <property type="entry name" value="MT"/>
    <property type="match status" value="1"/>
</dbReference>
<dbReference type="Gene3D" id="1.10.8.720">
    <property type="entry name" value="Region D6 of dynein motor"/>
    <property type="match status" value="1"/>
</dbReference>
<evidence type="ECO:0000256" key="14">
    <source>
        <dbReference type="SAM" id="Coils"/>
    </source>
</evidence>
<dbReference type="Pfam" id="PF12774">
    <property type="entry name" value="AAA_6"/>
    <property type="match status" value="1"/>
</dbReference>
<dbReference type="InterPro" id="IPR026983">
    <property type="entry name" value="DHC"/>
</dbReference>
<dbReference type="InterPro" id="IPR004273">
    <property type="entry name" value="Dynein_heavy_D6_P-loop"/>
</dbReference>
<dbReference type="InterPro" id="IPR041466">
    <property type="entry name" value="Dynein_AAA5_ext"/>
</dbReference>
<keyword evidence="4" id="KW-0493">Microtubule</keyword>
<dbReference type="Gene3D" id="1.20.1270.280">
    <property type="match status" value="1"/>
</dbReference>
<comment type="caution">
    <text evidence="16">The sequence shown here is derived from an EMBL/GenBank/DDBJ whole genome shotgun (WGS) entry which is preliminary data.</text>
</comment>
<dbReference type="Gene3D" id="1.20.58.1120">
    <property type="match status" value="1"/>
</dbReference>
<comment type="similarity">
    <text evidence="2">Belongs to the dynein heavy chain family.</text>
</comment>
<keyword evidence="3" id="KW-0963">Cytoplasm</keyword>
<keyword evidence="5" id="KW-0677">Repeat</keyword>
<dbReference type="Pfam" id="PF08393">
    <property type="entry name" value="DHC_N2"/>
    <property type="match status" value="1"/>
</dbReference>
<dbReference type="InterPro" id="IPR041658">
    <property type="entry name" value="AAA_lid_11"/>
</dbReference>
<evidence type="ECO:0000256" key="12">
    <source>
        <dbReference type="ARBA" id="ARBA00023212"/>
    </source>
</evidence>
<keyword evidence="6" id="KW-0547">Nucleotide-binding</keyword>
<dbReference type="Gene3D" id="1.10.472.130">
    <property type="match status" value="1"/>
</dbReference>
<feature type="domain" description="AAA+ ATPase" evidence="15">
    <location>
        <begin position="754"/>
        <end position="890"/>
    </location>
</feature>
<evidence type="ECO:0000259" key="15">
    <source>
        <dbReference type="SMART" id="SM00382"/>
    </source>
</evidence>
<dbReference type="Gene3D" id="3.40.50.300">
    <property type="entry name" value="P-loop containing nucleotide triphosphate hydrolases"/>
    <property type="match status" value="5"/>
</dbReference>
<evidence type="ECO:0000256" key="11">
    <source>
        <dbReference type="ARBA" id="ARBA00023175"/>
    </source>
</evidence>
<keyword evidence="10" id="KW-0969">Cilium</keyword>
<dbReference type="Gene3D" id="3.10.490.20">
    <property type="match status" value="1"/>
</dbReference>
<dbReference type="Pfam" id="PF18199">
    <property type="entry name" value="Dynein_C"/>
    <property type="match status" value="1"/>
</dbReference>
<dbReference type="SMART" id="SM00382">
    <property type="entry name" value="AAA"/>
    <property type="match status" value="3"/>
</dbReference>
<dbReference type="Pfam" id="PF12780">
    <property type="entry name" value="AAA_8"/>
    <property type="match status" value="1"/>
</dbReference>
<reference evidence="16 17" key="1">
    <citation type="submission" date="2023-09" db="EMBL/GenBank/DDBJ databases">
        <title>Genomes of two closely related lineages of the louse Polyplax serrata with different host specificities.</title>
        <authorList>
            <person name="Martinu J."/>
            <person name="Tarabai H."/>
            <person name="Stefka J."/>
            <person name="Hypsa V."/>
        </authorList>
    </citation>
    <scope>NUCLEOTIDE SEQUENCE [LARGE SCALE GENOMIC DNA]</scope>
    <source>
        <strain evidence="16">98ZLc_SE</strain>
    </source>
</reference>
<dbReference type="InterPro" id="IPR013602">
    <property type="entry name" value="Dynein_heavy_linker"/>
</dbReference>
<evidence type="ECO:0000256" key="1">
    <source>
        <dbReference type="ARBA" id="ARBA00004430"/>
    </source>
</evidence>
<dbReference type="Gene3D" id="1.20.920.30">
    <property type="match status" value="1"/>
</dbReference>
<dbReference type="Gene3D" id="1.10.8.710">
    <property type="match status" value="1"/>
</dbReference>
<keyword evidence="12" id="KW-0206">Cytoskeleton</keyword>
<dbReference type="PANTHER" id="PTHR46532">
    <property type="entry name" value="MALE FERTILITY FACTOR KL5"/>
    <property type="match status" value="1"/>
</dbReference>